<protein>
    <submittedName>
        <fullName evidence="2">Uncharacterized protein</fullName>
    </submittedName>
</protein>
<proteinExistence type="predicted"/>
<name>A0A9N9MWD3_9CUCU</name>
<evidence type="ECO:0000313" key="2">
    <source>
        <dbReference type="EMBL" id="CAG9771315.1"/>
    </source>
</evidence>
<keyword evidence="3" id="KW-1185">Reference proteome</keyword>
<dbReference type="Proteomes" id="UP001152799">
    <property type="component" value="Chromosome 7"/>
</dbReference>
<accession>A0A9N9MWD3</accession>
<dbReference type="AlphaFoldDB" id="A0A9N9MWD3"/>
<evidence type="ECO:0000313" key="3">
    <source>
        <dbReference type="Proteomes" id="UP001152799"/>
    </source>
</evidence>
<organism evidence="2 3">
    <name type="scientific">Ceutorhynchus assimilis</name>
    <name type="common">cabbage seed weevil</name>
    <dbReference type="NCBI Taxonomy" id="467358"/>
    <lineage>
        <taxon>Eukaryota</taxon>
        <taxon>Metazoa</taxon>
        <taxon>Ecdysozoa</taxon>
        <taxon>Arthropoda</taxon>
        <taxon>Hexapoda</taxon>
        <taxon>Insecta</taxon>
        <taxon>Pterygota</taxon>
        <taxon>Neoptera</taxon>
        <taxon>Endopterygota</taxon>
        <taxon>Coleoptera</taxon>
        <taxon>Polyphaga</taxon>
        <taxon>Cucujiformia</taxon>
        <taxon>Curculionidae</taxon>
        <taxon>Ceutorhynchinae</taxon>
        <taxon>Ceutorhynchus</taxon>
    </lineage>
</organism>
<dbReference type="EMBL" id="OU892283">
    <property type="protein sequence ID" value="CAG9771315.1"/>
    <property type="molecule type" value="Genomic_DNA"/>
</dbReference>
<feature type="compositionally biased region" description="Basic and acidic residues" evidence="1">
    <location>
        <begin position="28"/>
        <end position="42"/>
    </location>
</feature>
<reference evidence="2" key="1">
    <citation type="submission" date="2022-01" db="EMBL/GenBank/DDBJ databases">
        <authorList>
            <person name="King R."/>
        </authorList>
    </citation>
    <scope>NUCLEOTIDE SEQUENCE</scope>
</reference>
<feature type="region of interest" description="Disordered" evidence="1">
    <location>
        <begin position="1"/>
        <end position="67"/>
    </location>
</feature>
<sequence length="104" mass="11479">MGIGVSGNSKEETLSHNNPSMDALNMCDGKDFSIEGKGAEARRQKRSPRRTGKKPKKIKKISTRRLGTTDATTVTRNVTRNVTTNVTSVANARRLDPLSQLFYN</sequence>
<evidence type="ECO:0000256" key="1">
    <source>
        <dbReference type="SAM" id="MobiDB-lite"/>
    </source>
</evidence>
<feature type="compositionally biased region" description="Basic residues" evidence="1">
    <location>
        <begin position="43"/>
        <end position="63"/>
    </location>
</feature>
<gene>
    <name evidence="2" type="ORF">CEUTPL_LOCUS11751</name>
</gene>